<evidence type="ECO:0000313" key="2">
    <source>
        <dbReference type="EMBL" id="PLS08672.1"/>
    </source>
</evidence>
<name>A0A9Q6F2U8_9BACI</name>
<dbReference type="KEGG" id="bht:DIC78_16275"/>
<accession>A0A9Q6F2U8</accession>
<keyword evidence="1" id="KW-1133">Transmembrane helix</keyword>
<dbReference type="NCBIfam" id="NF033232">
    <property type="entry name" value="small_YtzI"/>
    <property type="match status" value="1"/>
</dbReference>
<protein>
    <submittedName>
        <fullName evidence="2">YtzI protein</fullName>
    </submittedName>
</protein>
<feature type="transmembrane region" description="Helical" evidence="1">
    <location>
        <begin position="12"/>
        <end position="32"/>
    </location>
</feature>
<keyword evidence="1" id="KW-0812">Transmembrane</keyword>
<evidence type="ECO:0000256" key="1">
    <source>
        <dbReference type="SAM" id="Phobius"/>
    </source>
</evidence>
<comment type="caution">
    <text evidence="2">The sequence shown here is derived from an EMBL/GenBank/DDBJ whole genome shotgun (WGS) entry which is preliminary data.</text>
</comment>
<proteinExistence type="predicted"/>
<sequence length="60" mass="6356">MLQLLKTGGGIMTLLITISILIVLAVLLVSVWTTVKAYNVKHTIDPPQEGNAPGSDPKGQ</sequence>
<dbReference type="Proteomes" id="UP000234803">
    <property type="component" value="Unassembled WGS sequence"/>
</dbReference>
<evidence type="ECO:0000313" key="3">
    <source>
        <dbReference type="Proteomes" id="UP000234803"/>
    </source>
</evidence>
<organism evidence="2 3">
    <name type="scientific">Bacillus halotolerans</name>
    <dbReference type="NCBI Taxonomy" id="260554"/>
    <lineage>
        <taxon>Bacteria</taxon>
        <taxon>Bacillati</taxon>
        <taxon>Bacillota</taxon>
        <taxon>Bacilli</taxon>
        <taxon>Bacillales</taxon>
        <taxon>Bacillaceae</taxon>
        <taxon>Bacillus</taxon>
    </lineage>
</organism>
<reference evidence="2 3" key="1">
    <citation type="submission" date="2017-12" db="EMBL/GenBank/DDBJ databases">
        <title>Comparative Functional Genomics of Dry Heat Resistant strains isolated from the Viking Spacecraft.</title>
        <authorList>
            <person name="Seuylemezian A."/>
            <person name="Cooper K."/>
            <person name="Vaishampayan P."/>
        </authorList>
    </citation>
    <scope>NUCLEOTIDE SEQUENCE [LARGE SCALE GENOMIC DNA]</scope>
    <source>
        <strain evidence="2 3">V48-19</strain>
    </source>
</reference>
<keyword evidence="1" id="KW-0472">Membrane</keyword>
<dbReference type="AlphaFoldDB" id="A0A9Q6F2U8"/>
<dbReference type="InterPro" id="IPR047753">
    <property type="entry name" value="YtzI-like"/>
</dbReference>
<gene>
    <name evidence="2" type="primary">ytzI</name>
    <name evidence="2" type="ORF">CUU63_05415</name>
</gene>
<dbReference type="EMBL" id="PGUV01000003">
    <property type="protein sequence ID" value="PLS08672.1"/>
    <property type="molecule type" value="Genomic_DNA"/>
</dbReference>